<proteinExistence type="inferred from homology"/>
<evidence type="ECO:0000256" key="2">
    <source>
        <dbReference type="ARBA" id="ARBA00022980"/>
    </source>
</evidence>
<dbReference type="Pfam" id="PF00468">
    <property type="entry name" value="Ribosomal_L34"/>
    <property type="match status" value="1"/>
</dbReference>
<evidence type="ECO:0000313" key="7">
    <source>
        <dbReference type="EMBL" id="PIP58067.1"/>
    </source>
</evidence>
<organism evidence="7 8">
    <name type="scientific">Candidatus Vogelbacteria bacterium CG22_combo_CG10-13_8_21_14_all_37_9</name>
    <dbReference type="NCBI Taxonomy" id="1975046"/>
    <lineage>
        <taxon>Bacteria</taxon>
        <taxon>Candidatus Vogeliibacteriota</taxon>
    </lineage>
</organism>
<feature type="compositionally biased region" description="Basic residues" evidence="6">
    <location>
        <begin position="1"/>
        <end position="15"/>
    </location>
</feature>
<evidence type="ECO:0000313" key="8">
    <source>
        <dbReference type="Proteomes" id="UP000229334"/>
    </source>
</evidence>
<dbReference type="GO" id="GO:0003735">
    <property type="term" value="F:structural constituent of ribosome"/>
    <property type="evidence" value="ECO:0007669"/>
    <property type="project" value="InterPro"/>
</dbReference>
<dbReference type="EMBL" id="PCSX01000035">
    <property type="protein sequence ID" value="PIP58067.1"/>
    <property type="molecule type" value="Genomic_DNA"/>
</dbReference>
<dbReference type="GO" id="GO:0005840">
    <property type="term" value="C:ribosome"/>
    <property type="evidence" value="ECO:0007669"/>
    <property type="project" value="UniProtKB-KW"/>
</dbReference>
<accession>A0A2H0BK69</accession>
<dbReference type="FunFam" id="1.10.287.3980:FF:000001">
    <property type="entry name" value="Mitochondrial ribosomal protein L34"/>
    <property type="match status" value="1"/>
</dbReference>
<dbReference type="PANTHER" id="PTHR14503:SF4">
    <property type="entry name" value="LARGE RIBOSOMAL SUBUNIT PROTEIN BL34M"/>
    <property type="match status" value="1"/>
</dbReference>
<evidence type="ECO:0000256" key="4">
    <source>
        <dbReference type="ARBA" id="ARBA00035177"/>
    </source>
</evidence>
<dbReference type="GO" id="GO:1990904">
    <property type="term" value="C:ribonucleoprotein complex"/>
    <property type="evidence" value="ECO:0007669"/>
    <property type="project" value="UniProtKB-KW"/>
</dbReference>
<evidence type="ECO:0000256" key="6">
    <source>
        <dbReference type="SAM" id="MobiDB-lite"/>
    </source>
</evidence>
<keyword evidence="2 5" id="KW-0689">Ribosomal protein</keyword>
<keyword evidence="3 5" id="KW-0687">Ribonucleoprotein</keyword>
<evidence type="ECO:0000256" key="1">
    <source>
        <dbReference type="ARBA" id="ARBA00010111"/>
    </source>
</evidence>
<comment type="similarity">
    <text evidence="1 5">Belongs to the bacterial ribosomal protein bL34 family.</text>
</comment>
<comment type="caution">
    <text evidence="7">The sequence shown here is derived from an EMBL/GenBank/DDBJ whole genome shotgun (WGS) entry which is preliminary data.</text>
</comment>
<protein>
    <recommendedName>
        <fullName evidence="4 5">Large ribosomal subunit protein bL34</fullName>
    </recommendedName>
</protein>
<dbReference type="AlphaFoldDB" id="A0A2H0BK69"/>
<name>A0A2H0BK69_9BACT</name>
<sequence length="44" mass="5111">MSQTYKPKKKKRARTHGFLARTSSPTGKKVLLRRRRKGRVSLTV</sequence>
<reference evidence="7 8" key="1">
    <citation type="submission" date="2017-09" db="EMBL/GenBank/DDBJ databases">
        <title>Depth-based differentiation of microbial function through sediment-hosted aquifers and enrichment of novel symbionts in the deep terrestrial subsurface.</title>
        <authorList>
            <person name="Probst A.J."/>
            <person name="Ladd B."/>
            <person name="Jarett J.K."/>
            <person name="Geller-Mcgrath D.E."/>
            <person name="Sieber C.M."/>
            <person name="Emerson J.B."/>
            <person name="Anantharaman K."/>
            <person name="Thomas B.C."/>
            <person name="Malmstrom R."/>
            <person name="Stieglmeier M."/>
            <person name="Klingl A."/>
            <person name="Woyke T."/>
            <person name="Ryan C.M."/>
            <person name="Banfield J.F."/>
        </authorList>
    </citation>
    <scope>NUCLEOTIDE SEQUENCE [LARGE SCALE GENOMIC DNA]</scope>
    <source>
        <strain evidence="7">CG22_combo_CG10-13_8_21_14_all_37_9</strain>
    </source>
</reference>
<dbReference type="GO" id="GO:0006412">
    <property type="term" value="P:translation"/>
    <property type="evidence" value="ECO:0007669"/>
    <property type="project" value="UniProtKB-UniRule"/>
</dbReference>
<dbReference type="Gene3D" id="1.10.287.3980">
    <property type="match status" value="1"/>
</dbReference>
<dbReference type="NCBIfam" id="TIGR01030">
    <property type="entry name" value="rpmH_bact"/>
    <property type="match status" value="1"/>
</dbReference>
<dbReference type="InterPro" id="IPR000271">
    <property type="entry name" value="Ribosomal_bL34"/>
</dbReference>
<evidence type="ECO:0000256" key="5">
    <source>
        <dbReference type="HAMAP-Rule" id="MF_00391"/>
    </source>
</evidence>
<gene>
    <name evidence="5" type="primary">rpmH</name>
    <name evidence="7" type="ORF">COX02_02305</name>
</gene>
<dbReference type="Proteomes" id="UP000229334">
    <property type="component" value="Unassembled WGS sequence"/>
</dbReference>
<feature type="region of interest" description="Disordered" evidence="6">
    <location>
        <begin position="1"/>
        <end position="28"/>
    </location>
</feature>
<dbReference type="HAMAP" id="MF_00391">
    <property type="entry name" value="Ribosomal_bL34"/>
    <property type="match status" value="1"/>
</dbReference>
<evidence type="ECO:0000256" key="3">
    <source>
        <dbReference type="ARBA" id="ARBA00023274"/>
    </source>
</evidence>
<dbReference type="PANTHER" id="PTHR14503">
    <property type="entry name" value="MITOCHONDRIAL RIBOSOMAL PROTEIN 34 FAMILY MEMBER"/>
    <property type="match status" value="1"/>
</dbReference>